<evidence type="ECO:0000313" key="1">
    <source>
        <dbReference type="EMBL" id="OEL17541.1"/>
    </source>
</evidence>
<organism evidence="1 2">
    <name type="scientific">Dichanthelium oligosanthes</name>
    <dbReference type="NCBI Taxonomy" id="888268"/>
    <lineage>
        <taxon>Eukaryota</taxon>
        <taxon>Viridiplantae</taxon>
        <taxon>Streptophyta</taxon>
        <taxon>Embryophyta</taxon>
        <taxon>Tracheophyta</taxon>
        <taxon>Spermatophyta</taxon>
        <taxon>Magnoliopsida</taxon>
        <taxon>Liliopsida</taxon>
        <taxon>Poales</taxon>
        <taxon>Poaceae</taxon>
        <taxon>PACMAD clade</taxon>
        <taxon>Panicoideae</taxon>
        <taxon>Panicodae</taxon>
        <taxon>Paniceae</taxon>
        <taxon>Dichantheliinae</taxon>
        <taxon>Dichanthelium</taxon>
    </lineage>
</organism>
<dbReference type="Proteomes" id="UP000095767">
    <property type="component" value="Unassembled WGS sequence"/>
</dbReference>
<name>A0A1E5UXD8_9POAL</name>
<gene>
    <name evidence="1" type="ORF">BAE44_0021440</name>
</gene>
<feature type="non-terminal residue" evidence="1">
    <location>
        <position position="1"/>
    </location>
</feature>
<keyword evidence="2" id="KW-1185">Reference proteome</keyword>
<proteinExistence type="predicted"/>
<dbReference type="EMBL" id="LWDX02059712">
    <property type="protein sequence ID" value="OEL17541.1"/>
    <property type="molecule type" value="Genomic_DNA"/>
</dbReference>
<protein>
    <submittedName>
        <fullName evidence="1">Uncharacterized protein</fullName>
    </submittedName>
</protein>
<accession>A0A1E5UXD8</accession>
<evidence type="ECO:0000313" key="2">
    <source>
        <dbReference type="Proteomes" id="UP000095767"/>
    </source>
</evidence>
<comment type="caution">
    <text evidence="1">The sequence shown here is derived from an EMBL/GenBank/DDBJ whole genome shotgun (WGS) entry which is preliminary data.</text>
</comment>
<dbReference type="AlphaFoldDB" id="A0A1E5UXD8"/>
<reference evidence="1 2" key="1">
    <citation type="submission" date="2016-09" db="EMBL/GenBank/DDBJ databases">
        <title>The draft genome of Dichanthelium oligosanthes: A C3 panicoid grass species.</title>
        <authorList>
            <person name="Studer A.J."/>
            <person name="Schnable J.C."/>
            <person name="Brutnell T.P."/>
        </authorList>
    </citation>
    <scope>NUCLEOTIDE SEQUENCE [LARGE SCALE GENOMIC DNA]</scope>
    <source>
        <strain evidence="2">cv. Kellogg 1175</strain>
        <tissue evidence="1">Leaf</tissue>
    </source>
</reference>
<sequence>LGYPDTYFEKWFMHVCYPEI</sequence>